<comment type="caution">
    <text evidence="3">The sequence shown here is derived from an EMBL/GenBank/DDBJ whole genome shotgun (WGS) entry which is preliminary data.</text>
</comment>
<sequence>MGKKSKIFGDYDTRSQSQLSFTEEYYHPSDQNVEHDNQRQEGEERSKDSEFYGAASGSSENIDSSFSYGEECIAGPSGARKRTRGTKKTREKKNEEARQARQRRKEDQQKFYEYHEYLSRKNQELKAEQERLKKEEKGVRRKIL</sequence>
<protein>
    <recommendedName>
        <fullName evidence="2">BZIP domain-containing protein</fullName>
    </recommendedName>
</protein>
<evidence type="ECO:0000259" key="2">
    <source>
        <dbReference type="PROSITE" id="PS50217"/>
    </source>
</evidence>
<dbReference type="Proteomes" id="UP000326759">
    <property type="component" value="Unassembled WGS sequence"/>
</dbReference>
<feature type="compositionally biased region" description="Basic residues" evidence="1">
    <location>
        <begin position="79"/>
        <end position="91"/>
    </location>
</feature>
<keyword evidence="4" id="KW-1185">Reference proteome</keyword>
<feature type="region of interest" description="Disordered" evidence="1">
    <location>
        <begin position="1"/>
        <end position="112"/>
    </location>
</feature>
<accession>A0A5N5SNY9</accession>
<evidence type="ECO:0000256" key="1">
    <source>
        <dbReference type="SAM" id="MobiDB-lite"/>
    </source>
</evidence>
<evidence type="ECO:0000313" key="4">
    <source>
        <dbReference type="Proteomes" id="UP000326759"/>
    </source>
</evidence>
<dbReference type="InterPro" id="IPR004827">
    <property type="entry name" value="bZIP"/>
</dbReference>
<proteinExistence type="predicted"/>
<name>A0A5N5SNY9_9CRUS</name>
<gene>
    <name evidence="3" type="ORF">Anas_07096</name>
</gene>
<feature type="compositionally biased region" description="Basic and acidic residues" evidence="1">
    <location>
        <begin position="92"/>
        <end position="112"/>
    </location>
</feature>
<feature type="compositionally biased region" description="Basic and acidic residues" evidence="1">
    <location>
        <begin position="24"/>
        <end position="50"/>
    </location>
</feature>
<evidence type="ECO:0000313" key="3">
    <source>
        <dbReference type="EMBL" id="KAB7495552.1"/>
    </source>
</evidence>
<reference evidence="3 4" key="1">
    <citation type="journal article" date="2019" name="PLoS Biol.">
        <title>Sex chromosomes control vertical transmission of feminizing Wolbachia symbionts in an isopod.</title>
        <authorList>
            <person name="Becking T."/>
            <person name="Chebbi M.A."/>
            <person name="Giraud I."/>
            <person name="Moumen B."/>
            <person name="Laverre T."/>
            <person name="Caubet Y."/>
            <person name="Peccoud J."/>
            <person name="Gilbert C."/>
            <person name="Cordaux R."/>
        </authorList>
    </citation>
    <scope>NUCLEOTIDE SEQUENCE [LARGE SCALE GENOMIC DNA]</scope>
    <source>
        <strain evidence="3">ANa2</strain>
        <tissue evidence="3">Whole body excluding digestive tract and cuticle</tissue>
    </source>
</reference>
<dbReference type="GO" id="GO:0003700">
    <property type="term" value="F:DNA-binding transcription factor activity"/>
    <property type="evidence" value="ECO:0007669"/>
    <property type="project" value="InterPro"/>
</dbReference>
<feature type="domain" description="BZIP" evidence="2">
    <location>
        <begin position="87"/>
        <end position="144"/>
    </location>
</feature>
<dbReference type="AlphaFoldDB" id="A0A5N5SNY9"/>
<dbReference type="PROSITE" id="PS50217">
    <property type="entry name" value="BZIP"/>
    <property type="match status" value="1"/>
</dbReference>
<dbReference type="EMBL" id="SEYY01022439">
    <property type="protein sequence ID" value="KAB7495552.1"/>
    <property type="molecule type" value="Genomic_DNA"/>
</dbReference>
<organism evidence="3 4">
    <name type="scientific">Armadillidium nasatum</name>
    <dbReference type="NCBI Taxonomy" id="96803"/>
    <lineage>
        <taxon>Eukaryota</taxon>
        <taxon>Metazoa</taxon>
        <taxon>Ecdysozoa</taxon>
        <taxon>Arthropoda</taxon>
        <taxon>Crustacea</taxon>
        <taxon>Multicrustacea</taxon>
        <taxon>Malacostraca</taxon>
        <taxon>Eumalacostraca</taxon>
        <taxon>Peracarida</taxon>
        <taxon>Isopoda</taxon>
        <taxon>Oniscidea</taxon>
        <taxon>Crinocheta</taxon>
        <taxon>Armadillidiidae</taxon>
        <taxon>Armadillidium</taxon>
    </lineage>
</organism>
<feature type="compositionally biased region" description="Polar residues" evidence="1">
    <location>
        <begin position="56"/>
        <end position="67"/>
    </location>
</feature>